<feature type="region of interest" description="Disordered" evidence="1">
    <location>
        <begin position="102"/>
        <end position="123"/>
    </location>
</feature>
<sequence>MATTSSEILAQLAAGQTDLQAGQTEIIETLNTQAQVLRLIAERLGVIIEKLTPAVSEGPTMQELLAELVTRVGDNAALLRRIDRRTESMAMSLPDDVVRAMKEAPGANGNGSNGHTPGGRTAS</sequence>
<name>A0A6M8HX59_9PROT</name>
<dbReference type="RefSeq" id="WP_171833885.1">
    <property type="nucleotide sequence ID" value="NZ_CP053709.1"/>
</dbReference>
<dbReference type="Proteomes" id="UP000500767">
    <property type="component" value="Plasmid unnamed1"/>
</dbReference>
<evidence type="ECO:0000313" key="3">
    <source>
        <dbReference type="Proteomes" id="UP000500767"/>
    </source>
</evidence>
<reference evidence="2 3" key="1">
    <citation type="journal article" date="2014" name="World J. Microbiol. Biotechnol.">
        <title>Biodiversity and physiological characteristics of Antarctic and Arctic lichens-associated bacteria.</title>
        <authorList>
            <person name="Lee Y.M."/>
            <person name="Kim E.H."/>
            <person name="Lee H.K."/>
            <person name="Hong S.G."/>
        </authorList>
    </citation>
    <scope>NUCLEOTIDE SEQUENCE [LARGE SCALE GENOMIC DNA]</scope>
    <source>
        <strain evidence="2 3">PAMC 26569</strain>
        <plasmid evidence="2">unnamed1</plasmid>
    </source>
</reference>
<dbReference type="AlphaFoldDB" id="A0A6M8HX59"/>
<geneLocation type="plasmid" evidence="2 3">
    <name>unnamed1</name>
</geneLocation>
<proteinExistence type="predicted"/>
<keyword evidence="3" id="KW-1185">Reference proteome</keyword>
<evidence type="ECO:0000256" key="1">
    <source>
        <dbReference type="SAM" id="MobiDB-lite"/>
    </source>
</evidence>
<protein>
    <submittedName>
        <fullName evidence="2">Uncharacterized protein</fullName>
    </submittedName>
</protein>
<keyword evidence="2" id="KW-0614">Plasmid</keyword>
<accession>A0A6M8HX59</accession>
<organism evidence="2 3">
    <name type="scientific">Lichenicola cladoniae</name>
    <dbReference type="NCBI Taxonomy" id="1484109"/>
    <lineage>
        <taxon>Bacteria</taxon>
        <taxon>Pseudomonadati</taxon>
        <taxon>Pseudomonadota</taxon>
        <taxon>Alphaproteobacteria</taxon>
        <taxon>Acetobacterales</taxon>
        <taxon>Acetobacteraceae</taxon>
        <taxon>Lichenicola</taxon>
    </lineage>
</organism>
<dbReference type="KEGG" id="lck:HN018_23435"/>
<gene>
    <name evidence="2" type="ORF">HN018_23435</name>
</gene>
<dbReference type="EMBL" id="CP053709">
    <property type="protein sequence ID" value="QKE93139.1"/>
    <property type="molecule type" value="Genomic_DNA"/>
</dbReference>
<evidence type="ECO:0000313" key="2">
    <source>
        <dbReference type="EMBL" id="QKE93139.1"/>
    </source>
</evidence>